<evidence type="ECO:0000313" key="5">
    <source>
        <dbReference type="Proteomes" id="UP000430368"/>
    </source>
</evidence>
<dbReference type="EC" id="5.4.99.62" evidence="2"/>
<gene>
    <name evidence="4" type="ORF">FO014_22555</name>
</gene>
<comment type="catalytic activity">
    <reaction evidence="1">
        <text>beta-D-ribopyranose = beta-D-ribofuranose</text>
        <dbReference type="Rhea" id="RHEA:25432"/>
        <dbReference type="ChEBI" id="CHEBI:27476"/>
        <dbReference type="ChEBI" id="CHEBI:47002"/>
        <dbReference type="EC" id="5.4.99.62"/>
    </reaction>
</comment>
<dbReference type="Gene3D" id="3.40.1650.10">
    <property type="entry name" value="RbsD-like domain"/>
    <property type="match status" value="1"/>
</dbReference>
<name>A0ABX6GTH8_9GAMM</name>
<protein>
    <recommendedName>
        <fullName evidence="2">D-ribose pyranase</fullName>
        <ecNumber evidence="2">5.4.99.62</ecNumber>
    </recommendedName>
</protein>
<reference evidence="4 5" key="1">
    <citation type="submission" date="2019-07" db="EMBL/GenBank/DDBJ databases">
        <title>Serratia dokdonensis sp. nov., an elicitor of systemic resistance in Nicotiana Tabacum.</title>
        <authorList>
            <person name="Son J.-S."/>
            <person name="Hwang Y.-J."/>
            <person name="Lee S.-Y."/>
            <person name="Ghim S.-Y."/>
        </authorList>
    </citation>
    <scope>NUCLEOTIDE SEQUENCE [LARGE SCALE GENOMIC DNA]</scope>
    <source>
        <strain evidence="4 5">KUDC3025</strain>
    </source>
</reference>
<proteinExistence type="predicted"/>
<dbReference type="EMBL" id="CP041764">
    <property type="protein sequence ID" value="QHA89540.1"/>
    <property type="molecule type" value="Genomic_DNA"/>
</dbReference>
<keyword evidence="3" id="KW-0413">Isomerase</keyword>
<evidence type="ECO:0000313" key="4">
    <source>
        <dbReference type="EMBL" id="QHA89540.1"/>
    </source>
</evidence>
<evidence type="ECO:0000256" key="1">
    <source>
        <dbReference type="ARBA" id="ARBA00000223"/>
    </source>
</evidence>
<evidence type="ECO:0000256" key="3">
    <source>
        <dbReference type="ARBA" id="ARBA00023235"/>
    </source>
</evidence>
<organism evidence="4 5">
    <name type="scientific">Serratia rhizosphaerae</name>
    <dbReference type="NCBI Taxonomy" id="2597702"/>
    <lineage>
        <taxon>Bacteria</taxon>
        <taxon>Pseudomonadati</taxon>
        <taxon>Pseudomonadota</taxon>
        <taxon>Gammaproteobacteria</taxon>
        <taxon>Enterobacterales</taxon>
        <taxon>Yersiniaceae</taxon>
        <taxon>Serratia</taxon>
    </lineage>
</organism>
<accession>A0ABX6GTH8</accession>
<dbReference type="Proteomes" id="UP000430368">
    <property type="component" value="Chromosome"/>
</dbReference>
<dbReference type="SUPFAM" id="SSF102546">
    <property type="entry name" value="RbsD-like"/>
    <property type="match status" value="1"/>
</dbReference>
<evidence type="ECO:0000256" key="2">
    <source>
        <dbReference type="ARBA" id="ARBA00012862"/>
    </source>
</evidence>
<dbReference type="Pfam" id="PF05025">
    <property type="entry name" value="RbsD_FucU"/>
    <property type="match status" value="1"/>
</dbReference>
<keyword evidence="5" id="KW-1185">Reference proteome</keyword>
<dbReference type="RefSeq" id="WP_160031130.1">
    <property type="nucleotide sequence ID" value="NZ_CP041764.1"/>
</dbReference>
<dbReference type="InterPro" id="IPR023750">
    <property type="entry name" value="RbsD-like_sf"/>
</dbReference>
<dbReference type="InterPro" id="IPR007721">
    <property type="entry name" value="RbsD_FucU"/>
</dbReference>
<dbReference type="PROSITE" id="PS51257">
    <property type="entry name" value="PROKAR_LIPOPROTEIN"/>
    <property type="match status" value="1"/>
</dbReference>
<sequence>MIKSELIHPPLLGALAACGHKSQLLIADANYAVTSNARKDATVVYLNLSPGMIPAALVLEKILTCINVEQAALMTAPADFPHTAADDYRRLLPTDCPISYLEREQFYAEVKSERTALIIASGEQRRFANLLLTVAPVF</sequence>